<dbReference type="GO" id="GO:0005506">
    <property type="term" value="F:iron ion binding"/>
    <property type="evidence" value="ECO:0007669"/>
    <property type="project" value="InterPro"/>
</dbReference>
<dbReference type="Proteomes" id="UP000799437">
    <property type="component" value="Unassembled WGS sequence"/>
</dbReference>
<dbReference type="GO" id="GO:0004497">
    <property type="term" value="F:monooxygenase activity"/>
    <property type="evidence" value="ECO:0007669"/>
    <property type="project" value="InterPro"/>
</dbReference>
<reference evidence="3" key="1">
    <citation type="journal article" date="2020" name="Stud. Mycol.">
        <title>101 Dothideomycetes genomes: a test case for predicting lifestyles and emergence of pathogens.</title>
        <authorList>
            <person name="Haridas S."/>
            <person name="Albert R."/>
            <person name="Binder M."/>
            <person name="Bloem J."/>
            <person name="Labutti K."/>
            <person name="Salamov A."/>
            <person name="Andreopoulos B."/>
            <person name="Baker S."/>
            <person name="Barry K."/>
            <person name="Bills G."/>
            <person name="Bluhm B."/>
            <person name="Cannon C."/>
            <person name="Castanera R."/>
            <person name="Culley D."/>
            <person name="Daum C."/>
            <person name="Ezra D."/>
            <person name="Gonzalez J."/>
            <person name="Henrissat B."/>
            <person name="Kuo A."/>
            <person name="Liang C."/>
            <person name="Lipzen A."/>
            <person name="Lutzoni F."/>
            <person name="Magnuson J."/>
            <person name="Mondo S."/>
            <person name="Nolan M."/>
            <person name="Ohm R."/>
            <person name="Pangilinan J."/>
            <person name="Park H.-J."/>
            <person name="Ramirez L."/>
            <person name="Alfaro M."/>
            <person name="Sun H."/>
            <person name="Tritt A."/>
            <person name="Yoshinaga Y."/>
            <person name="Zwiers L.-H."/>
            <person name="Turgeon B."/>
            <person name="Goodwin S."/>
            <person name="Spatafora J."/>
            <person name="Crous P."/>
            <person name="Grigoriev I."/>
        </authorList>
    </citation>
    <scope>NUCLEOTIDE SEQUENCE</scope>
    <source>
        <strain evidence="3">CBS 121739</strain>
    </source>
</reference>
<dbReference type="GO" id="GO:0016705">
    <property type="term" value="F:oxidoreductase activity, acting on paired donors, with incorporation or reduction of molecular oxygen"/>
    <property type="evidence" value="ECO:0007669"/>
    <property type="project" value="InterPro"/>
</dbReference>
<evidence type="ECO:0000256" key="1">
    <source>
        <dbReference type="ARBA" id="ARBA00010617"/>
    </source>
</evidence>
<dbReference type="InterPro" id="IPR036396">
    <property type="entry name" value="Cyt_P450_sf"/>
</dbReference>
<evidence type="ECO:0000313" key="3">
    <source>
        <dbReference type="EMBL" id="KAF2762068.1"/>
    </source>
</evidence>
<keyword evidence="2" id="KW-0479">Metal-binding</keyword>
<dbReference type="SUPFAM" id="SSF48264">
    <property type="entry name" value="Cytochrome P450"/>
    <property type="match status" value="1"/>
</dbReference>
<dbReference type="PANTHER" id="PTHR24305">
    <property type="entry name" value="CYTOCHROME P450"/>
    <property type="match status" value="1"/>
</dbReference>
<keyword evidence="4" id="KW-1185">Reference proteome</keyword>
<dbReference type="EMBL" id="ML996566">
    <property type="protein sequence ID" value="KAF2762068.1"/>
    <property type="molecule type" value="Genomic_DNA"/>
</dbReference>
<dbReference type="GeneID" id="54487043"/>
<comment type="similarity">
    <text evidence="1">Belongs to the cytochrome P450 family.</text>
</comment>
<organism evidence="3 4">
    <name type="scientific">Pseudovirgaria hyperparasitica</name>
    <dbReference type="NCBI Taxonomy" id="470096"/>
    <lineage>
        <taxon>Eukaryota</taxon>
        <taxon>Fungi</taxon>
        <taxon>Dikarya</taxon>
        <taxon>Ascomycota</taxon>
        <taxon>Pezizomycotina</taxon>
        <taxon>Dothideomycetes</taxon>
        <taxon>Dothideomycetes incertae sedis</taxon>
        <taxon>Acrospermales</taxon>
        <taxon>Acrospermaceae</taxon>
        <taxon>Pseudovirgaria</taxon>
    </lineage>
</organism>
<evidence type="ECO:0000313" key="4">
    <source>
        <dbReference type="Proteomes" id="UP000799437"/>
    </source>
</evidence>
<dbReference type="Pfam" id="PF00067">
    <property type="entry name" value="p450"/>
    <property type="match status" value="1"/>
</dbReference>
<comment type="cofactor">
    <cofactor evidence="2">
        <name>heme</name>
        <dbReference type="ChEBI" id="CHEBI:30413"/>
    </cofactor>
</comment>
<dbReference type="InterPro" id="IPR050121">
    <property type="entry name" value="Cytochrome_P450_monoxygenase"/>
</dbReference>
<dbReference type="OrthoDB" id="1470350at2759"/>
<keyword evidence="2" id="KW-0349">Heme</keyword>
<dbReference type="GO" id="GO:0020037">
    <property type="term" value="F:heme binding"/>
    <property type="evidence" value="ECO:0007669"/>
    <property type="project" value="InterPro"/>
</dbReference>
<dbReference type="CDD" id="cd11069">
    <property type="entry name" value="CYP_FUM15-like"/>
    <property type="match status" value="1"/>
</dbReference>
<sequence length="513" mass="57222">MPVSVLLLARQYEFFLFSNSHLVTKTFLIVAYAFLISKLVLPYFTSPLRPLPAPQTSHFFLGHSQEIEGLPPGQVFRKWIEQVPNQGVIHYKGYLHLGSAIHVTTPEAMMDVVSTHAYHYEKPGMARKLLSMILGNGLVNVEGDEHKKQRKNVTPAFSGRHIKDLVPIFWAKGHQLGDVISREARKDGSLEVTAPISRATLDIIGSACIGKDFNTLENSDNALAKQYSSLFDIKSIDMLLYYLTNEILPYWLAKWIPLRATVTISQAASRLREITSDLLTEKQQGMNDGIRHQNDIIAILTRTGNFTDDTLTDQLLTFLAAGHETTSSTLSWALYILATHPDIQIRLRNELQPLLHTDSVMTADILDSSSYLQAFLSELLRLYPAAPLTTRVTLRPTTIANIPIPTGVLVIIPIWALNRASSTWGPDADLFRPERWMEDSVKGGAPALAFNTFLHGPRSCIGQGFARYELKALLAALLARFEFELAQGQGEPVPDGMFTVKPRGGLRVKVREL</sequence>
<dbReference type="PANTHER" id="PTHR24305:SF166">
    <property type="entry name" value="CYTOCHROME P450 12A4, MITOCHONDRIAL-RELATED"/>
    <property type="match status" value="1"/>
</dbReference>
<gene>
    <name evidence="3" type="ORF">EJ05DRAFT_491546</name>
</gene>
<dbReference type="InterPro" id="IPR002401">
    <property type="entry name" value="Cyt_P450_E_grp-I"/>
</dbReference>
<dbReference type="PRINTS" id="PR00463">
    <property type="entry name" value="EP450I"/>
</dbReference>
<protein>
    <submittedName>
        <fullName evidence="3">Cytochrome P450</fullName>
    </submittedName>
</protein>
<dbReference type="AlphaFoldDB" id="A0A6A6WGY7"/>
<keyword evidence="2" id="KW-0408">Iron</keyword>
<dbReference type="RefSeq" id="XP_033604519.1">
    <property type="nucleotide sequence ID" value="XM_033745989.1"/>
</dbReference>
<dbReference type="PRINTS" id="PR00385">
    <property type="entry name" value="P450"/>
</dbReference>
<name>A0A6A6WGY7_9PEZI</name>
<accession>A0A6A6WGY7</accession>
<feature type="binding site" description="axial binding residue" evidence="2">
    <location>
        <position position="460"/>
    </location>
    <ligand>
        <name>heme</name>
        <dbReference type="ChEBI" id="CHEBI:30413"/>
    </ligand>
    <ligandPart>
        <name>Fe</name>
        <dbReference type="ChEBI" id="CHEBI:18248"/>
    </ligandPart>
</feature>
<dbReference type="InterPro" id="IPR001128">
    <property type="entry name" value="Cyt_P450"/>
</dbReference>
<evidence type="ECO:0000256" key="2">
    <source>
        <dbReference type="PIRSR" id="PIRSR602401-1"/>
    </source>
</evidence>
<proteinExistence type="inferred from homology"/>
<dbReference type="Gene3D" id="1.10.630.10">
    <property type="entry name" value="Cytochrome P450"/>
    <property type="match status" value="1"/>
</dbReference>